<keyword evidence="3" id="KW-1185">Reference proteome</keyword>
<sequence length="128" mass="13852">MTRGPPHLPPHRHASTTSHPSSSSATARRRRRAAGAGLLLDIAARRAGLQEFYDTHGDHWRGELHDGRLGRRTAPGDEPLRTRARLVARIVTTGLVLRQDLAITVGRPDLAEPVGPSAGFQTKTTLSS</sequence>
<evidence type="ECO:0000256" key="1">
    <source>
        <dbReference type="SAM" id="MobiDB-lite"/>
    </source>
</evidence>
<dbReference type="Proteomes" id="UP000652013">
    <property type="component" value="Unassembled WGS sequence"/>
</dbReference>
<accession>A0A8J3YD29</accession>
<protein>
    <submittedName>
        <fullName evidence="2">Uncharacterized protein</fullName>
    </submittedName>
</protein>
<gene>
    <name evidence="2" type="ORF">Sya03_57000</name>
</gene>
<evidence type="ECO:0000313" key="3">
    <source>
        <dbReference type="Proteomes" id="UP000652013"/>
    </source>
</evidence>
<reference evidence="2" key="1">
    <citation type="submission" date="2021-01" db="EMBL/GenBank/DDBJ databases">
        <title>Whole genome shotgun sequence of Spirilliplanes yamanashiensis NBRC 15828.</title>
        <authorList>
            <person name="Komaki H."/>
            <person name="Tamura T."/>
        </authorList>
    </citation>
    <scope>NUCLEOTIDE SEQUENCE</scope>
    <source>
        <strain evidence="2">NBRC 15828</strain>
    </source>
</reference>
<dbReference type="AlphaFoldDB" id="A0A8J3YD29"/>
<feature type="compositionally biased region" description="Low complexity" evidence="1">
    <location>
        <begin position="15"/>
        <end position="26"/>
    </location>
</feature>
<feature type="region of interest" description="Disordered" evidence="1">
    <location>
        <begin position="1"/>
        <end position="32"/>
    </location>
</feature>
<dbReference type="EMBL" id="BOOY01000041">
    <property type="protein sequence ID" value="GIJ06348.1"/>
    <property type="molecule type" value="Genomic_DNA"/>
</dbReference>
<proteinExistence type="predicted"/>
<comment type="caution">
    <text evidence="2">The sequence shown here is derived from an EMBL/GenBank/DDBJ whole genome shotgun (WGS) entry which is preliminary data.</text>
</comment>
<name>A0A8J3YD29_9ACTN</name>
<organism evidence="2 3">
    <name type="scientific">Spirilliplanes yamanashiensis</name>
    <dbReference type="NCBI Taxonomy" id="42233"/>
    <lineage>
        <taxon>Bacteria</taxon>
        <taxon>Bacillati</taxon>
        <taxon>Actinomycetota</taxon>
        <taxon>Actinomycetes</taxon>
        <taxon>Micromonosporales</taxon>
        <taxon>Micromonosporaceae</taxon>
        <taxon>Spirilliplanes</taxon>
    </lineage>
</organism>
<evidence type="ECO:0000313" key="2">
    <source>
        <dbReference type="EMBL" id="GIJ06348.1"/>
    </source>
</evidence>